<feature type="transmembrane region" description="Helical" evidence="2">
    <location>
        <begin position="79"/>
        <end position="101"/>
    </location>
</feature>
<accession>A0A975GFC2</accession>
<feature type="transmembrane region" description="Helical" evidence="2">
    <location>
        <begin position="107"/>
        <end position="128"/>
    </location>
</feature>
<evidence type="ECO:0000256" key="2">
    <source>
        <dbReference type="SAM" id="Phobius"/>
    </source>
</evidence>
<name>A0A975GFC2_9BACT</name>
<dbReference type="GO" id="GO:0016780">
    <property type="term" value="F:phosphotransferase activity, for other substituted phosphate groups"/>
    <property type="evidence" value="ECO:0007669"/>
    <property type="project" value="TreeGrafter"/>
</dbReference>
<keyword evidence="5" id="KW-1185">Reference proteome</keyword>
<gene>
    <name evidence="4" type="ORF">dnl_13450</name>
</gene>
<dbReference type="Gene3D" id="3.40.50.720">
    <property type="entry name" value="NAD(P)-binding Rossmann-like Domain"/>
    <property type="match status" value="1"/>
</dbReference>
<feature type="transmembrane region" description="Helical" evidence="2">
    <location>
        <begin position="47"/>
        <end position="67"/>
    </location>
</feature>
<dbReference type="PANTHER" id="PTHR30576">
    <property type="entry name" value="COLANIC BIOSYNTHESIS UDP-GLUCOSE LIPID CARRIER TRANSFERASE"/>
    <property type="match status" value="1"/>
</dbReference>
<keyword evidence="2" id="KW-1133">Transmembrane helix</keyword>
<evidence type="ECO:0000256" key="1">
    <source>
        <dbReference type="ARBA" id="ARBA00006464"/>
    </source>
</evidence>
<feature type="transmembrane region" description="Helical" evidence="2">
    <location>
        <begin position="284"/>
        <end position="308"/>
    </location>
</feature>
<comment type="similarity">
    <text evidence="1">Belongs to the bacterial sugar transferase family.</text>
</comment>
<sequence length="553" mass="64287">MLRLFKQYYPIRNIFFVMGEFLVLYGSALFANWIFAGAEAITHDWSLSLKILLIALVCQICLYYNDLYDFKVADSFSELGIRLTQVLGATTIVLACIYSVFPKASMGLKVFVISICFDFIFIVSWRIAYTFILNNRIFDEKISIIGSGELARNIIMEVSERIDCGYFVSGVVLEGHETEDINMRKMLAENTDITVMSHEHCEDICEMIKNSGIHKIIVAIEDMRKYFPKEQLLRCRVDGIEIMEGSSFYEMLTGKLLVDHIKPAWLIFSEGFQKTRTRHFLKRFVDLTLSVVMLIILLPLILFIAILIKIDTKEPESTSLDTWRYFAKICSEKQMQVGTQLCQLVMNYTNIEKPDTINEIWFKFKLLCKEKGLNPAQEIINIIKNYIIENESAKSKNPVFFSQKRMGMKGRIYKIYKFRSMIVNAERISGPMWAGENDKRITRIGNFIRKWRIDELPQLWNVLKGEMSFVGPRPEREFFVKQLEKTIPYYRERLSVKPGLTGWAQVSYGYGATEDDAKEKLNYDLFYIKNMSISMDMMIVLKTIKIVIFGKGR</sequence>
<protein>
    <submittedName>
        <fullName evidence="4">Bacterial sugar transferase domain-containing protein</fullName>
    </submittedName>
</protein>
<reference evidence="4" key="1">
    <citation type="journal article" date="2021" name="Microb. Physiol.">
        <title>Proteogenomic Insights into the Physiology of Marine, Sulfate-Reducing, Filamentous Desulfonema limicola and Desulfonema magnum.</title>
        <authorList>
            <person name="Schnaars V."/>
            <person name="Wohlbrand L."/>
            <person name="Scheve S."/>
            <person name="Hinrichs C."/>
            <person name="Reinhardt R."/>
            <person name="Rabus R."/>
        </authorList>
    </citation>
    <scope>NUCLEOTIDE SEQUENCE</scope>
    <source>
        <strain evidence="4">5ac10</strain>
    </source>
</reference>
<keyword evidence="4" id="KW-0808">Transferase</keyword>
<proteinExistence type="inferred from homology"/>
<evidence type="ECO:0000313" key="5">
    <source>
        <dbReference type="Proteomes" id="UP000663720"/>
    </source>
</evidence>
<feature type="domain" description="Bacterial sugar transferase" evidence="3">
    <location>
        <begin position="391"/>
        <end position="548"/>
    </location>
</feature>
<dbReference type="InterPro" id="IPR003362">
    <property type="entry name" value="Bact_transf"/>
</dbReference>
<keyword evidence="2" id="KW-0472">Membrane</keyword>
<dbReference type="EMBL" id="CP061799">
    <property type="protein sequence ID" value="QTA79093.1"/>
    <property type="molecule type" value="Genomic_DNA"/>
</dbReference>
<feature type="transmembrane region" description="Helical" evidence="2">
    <location>
        <begin position="12"/>
        <end position="35"/>
    </location>
</feature>
<dbReference type="KEGG" id="dli:dnl_13450"/>
<dbReference type="PANTHER" id="PTHR30576:SF0">
    <property type="entry name" value="UNDECAPRENYL-PHOSPHATE N-ACETYLGALACTOSAMINYL 1-PHOSPHATE TRANSFERASE-RELATED"/>
    <property type="match status" value="1"/>
</dbReference>
<evidence type="ECO:0000259" key="3">
    <source>
        <dbReference type="Pfam" id="PF02397"/>
    </source>
</evidence>
<dbReference type="AlphaFoldDB" id="A0A975GFC2"/>
<evidence type="ECO:0000313" key="4">
    <source>
        <dbReference type="EMBL" id="QTA79093.1"/>
    </source>
</evidence>
<organism evidence="4 5">
    <name type="scientific">Desulfonema limicola</name>
    <dbReference type="NCBI Taxonomy" id="45656"/>
    <lineage>
        <taxon>Bacteria</taxon>
        <taxon>Pseudomonadati</taxon>
        <taxon>Thermodesulfobacteriota</taxon>
        <taxon>Desulfobacteria</taxon>
        <taxon>Desulfobacterales</taxon>
        <taxon>Desulfococcaceae</taxon>
        <taxon>Desulfonema</taxon>
    </lineage>
</organism>
<keyword evidence="2" id="KW-0812">Transmembrane</keyword>
<dbReference type="Proteomes" id="UP000663720">
    <property type="component" value="Chromosome"/>
</dbReference>
<dbReference type="RefSeq" id="WP_246514878.1">
    <property type="nucleotide sequence ID" value="NZ_CP061799.1"/>
</dbReference>
<dbReference type="Pfam" id="PF02397">
    <property type="entry name" value="Bac_transf"/>
    <property type="match status" value="1"/>
</dbReference>